<reference evidence="4" key="1">
    <citation type="journal article" date="2019" name="Int. J. Syst. Evol. Microbiol.">
        <title>The Global Catalogue of Microorganisms (GCM) 10K type strain sequencing project: providing services to taxonomists for standard genome sequencing and annotation.</title>
        <authorList>
            <consortium name="The Broad Institute Genomics Platform"/>
            <consortium name="The Broad Institute Genome Sequencing Center for Infectious Disease"/>
            <person name="Wu L."/>
            <person name="Ma J."/>
        </authorList>
    </citation>
    <scope>NUCLEOTIDE SEQUENCE [LARGE SCALE GENOMIC DNA]</scope>
    <source>
        <strain evidence="4">JCM 3399</strain>
    </source>
</reference>
<evidence type="ECO:0000313" key="4">
    <source>
        <dbReference type="Proteomes" id="UP000654471"/>
    </source>
</evidence>
<dbReference type="CDD" id="cd06583">
    <property type="entry name" value="PGRP"/>
    <property type="match status" value="1"/>
</dbReference>
<proteinExistence type="inferred from homology"/>
<gene>
    <name evidence="3" type="ORF">GCM10010211_16570</name>
</gene>
<dbReference type="RefSeq" id="WP_189297897.1">
    <property type="nucleotide sequence ID" value="NZ_BMRP01000004.1"/>
</dbReference>
<dbReference type="Pfam" id="PF01471">
    <property type="entry name" value="PG_binding_1"/>
    <property type="match status" value="1"/>
</dbReference>
<dbReference type="InterPro" id="IPR002502">
    <property type="entry name" value="Amidase_domain"/>
</dbReference>
<feature type="domain" description="Peptidoglycan recognition protein family" evidence="2">
    <location>
        <begin position="1"/>
        <end position="152"/>
    </location>
</feature>
<name>A0ABQ2UW56_9ACTN</name>
<comment type="similarity">
    <text evidence="1">Belongs to the N-acetylmuramoyl-L-alanine amidase 2 family.</text>
</comment>
<sequence length="278" mass="29108">MHLVTRAEWGAKPPRSPLVQIASTRGVKVHYEGAAVPADLAKPENHPKCAGRVRTIQADHLANRKENYSDIAYSYVVCPHGSVFEGRGLHKLQAANGNHQLNLNHYSVCGMVGNSGLTQPTNAHLDGIRDAIELLQEQGGAGAEIKGHRDGFPTLCPGDPLEAWVKKGAPRPGAPSTPPPTGIRVSLSHVVAAAHTDPDAAQGHTTFPADVRPVEAALVEEGLLEPAFGDDGSFGSRIIAAYAAFQRSQGLTGANADGIPGESTLTALGSRHGFNVAA</sequence>
<evidence type="ECO:0000259" key="2">
    <source>
        <dbReference type="SMART" id="SM00701"/>
    </source>
</evidence>
<organism evidence="3 4">
    <name type="scientific">Streptomyces albospinus</name>
    <dbReference type="NCBI Taxonomy" id="285515"/>
    <lineage>
        <taxon>Bacteria</taxon>
        <taxon>Bacillati</taxon>
        <taxon>Actinomycetota</taxon>
        <taxon>Actinomycetes</taxon>
        <taxon>Kitasatosporales</taxon>
        <taxon>Streptomycetaceae</taxon>
        <taxon>Streptomyces</taxon>
    </lineage>
</organism>
<evidence type="ECO:0000256" key="1">
    <source>
        <dbReference type="ARBA" id="ARBA00007553"/>
    </source>
</evidence>
<dbReference type="SMART" id="SM00701">
    <property type="entry name" value="PGRP"/>
    <property type="match status" value="1"/>
</dbReference>
<comment type="caution">
    <text evidence="3">The sequence shown here is derived from an EMBL/GenBank/DDBJ whole genome shotgun (WGS) entry which is preliminary data.</text>
</comment>
<dbReference type="EMBL" id="BMRP01000004">
    <property type="protein sequence ID" value="GGU52759.1"/>
    <property type="molecule type" value="Genomic_DNA"/>
</dbReference>
<dbReference type="InterPro" id="IPR015510">
    <property type="entry name" value="PGRP"/>
</dbReference>
<dbReference type="InterPro" id="IPR036366">
    <property type="entry name" value="PGBDSf"/>
</dbReference>
<dbReference type="Gene3D" id="3.40.80.10">
    <property type="entry name" value="Peptidoglycan recognition protein-like"/>
    <property type="match status" value="1"/>
</dbReference>
<dbReference type="PANTHER" id="PTHR11022:SF41">
    <property type="entry name" value="PEPTIDOGLYCAN-RECOGNITION PROTEIN LC-RELATED"/>
    <property type="match status" value="1"/>
</dbReference>
<dbReference type="SUPFAM" id="SSF47090">
    <property type="entry name" value="PGBD-like"/>
    <property type="match status" value="1"/>
</dbReference>
<dbReference type="PANTHER" id="PTHR11022">
    <property type="entry name" value="PEPTIDOGLYCAN RECOGNITION PROTEIN"/>
    <property type="match status" value="1"/>
</dbReference>
<dbReference type="InterPro" id="IPR036505">
    <property type="entry name" value="Amidase/PGRP_sf"/>
</dbReference>
<dbReference type="InterPro" id="IPR002477">
    <property type="entry name" value="Peptidoglycan-bd-like"/>
</dbReference>
<dbReference type="InterPro" id="IPR036365">
    <property type="entry name" value="PGBD-like_sf"/>
</dbReference>
<protein>
    <recommendedName>
        <fullName evidence="2">Peptidoglycan recognition protein family domain-containing protein</fullName>
    </recommendedName>
</protein>
<evidence type="ECO:0000313" key="3">
    <source>
        <dbReference type="EMBL" id="GGU52759.1"/>
    </source>
</evidence>
<dbReference type="SUPFAM" id="SSF55846">
    <property type="entry name" value="N-acetylmuramoyl-L-alanine amidase-like"/>
    <property type="match status" value="1"/>
</dbReference>
<dbReference type="InterPro" id="IPR006619">
    <property type="entry name" value="PGRP_domain_met/bac"/>
</dbReference>
<dbReference type="Proteomes" id="UP000654471">
    <property type="component" value="Unassembled WGS sequence"/>
</dbReference>
<dbReference type="Gene3D" id="1.10.101.10">
    <property type="entry name" value="PGBD-like superfamily/PGBD"/>
    <property type="match status" value="1"/>
</dbReference>
<keyword evidence="4" id="KW-1185">Reference proteome</keyword>
<accession>A0ABQ2UW56</accession>